<protein>
    <submittedName>
        <fullName evidence="2">Helix-turn-helix transcriptional regulator</fullName>
    </submittedName>
</protein>
<dbReference type="EMBL" id="CP073767">
    <property type="protein sequence ID" value="UWZ57843.1"/>
    <property type="molecule type" value="Genomic_DNA"/>
</dbReference>
<dbReference type="GO" id="GO:0003700">
    <property type="term" value="F:DNA-binding transcription factor activity"/>
    <property type="evidence" value="ECO:0007669"/>
    <property type="project" value="InterPro"/>
</dbReference>
<dbReference type="AlphaFoldDB" id="A0A9Q9IMT1"/>
<sequence length="174" mass="18742">MPEDLVLSEPEQFRALGHPLRHRLMLALRQRPATLAQLATALGVAKGTVGYHVKILEQAGLVRVASTRRVRGGVEQHYQPTSERLRIAPDAPVGADFLVRAALGEMLPADGTNPDLTFLRHARLTVAQAQALAASLERFAGEEHMPSDGDAGEPYGLLVSLYRADVPVLPDDAG</sequence>
<evidence type="ECO:0000313" key="2">
    <source>
        <dbReference type="EMBL" id="UWZ57843.1"/>
    </source>
</evidence>
<accession>A0A9Q9IMT1</accession>
<dbReference type="PANTHER" id="PTHR38600:SF1">
    <property type="entry name" value="TRANSCRIPTIONAL REGULATORY PROTEIN"/>
    <property type="match status" value="1"/>
</dbReference>
<dbReference type="CDD" id="cd00090">
    <property type="entry name" value="HTH_ARSR"/>
    <property type="match status" value="1"/>
</dbReference>
<gene>
    <name evidence="2" type="ORF">Daura_17725</name>
</gene>
<evidence type="ECO:0000259" key="1">
    <source>
        <dbReference type="SMART" id="SM00418"/>
    </source>
</evidence>
<dbReference type="InterPro" id="IPR036390">
    <property type="entry name" value="WH_DNA-bd_sf"/>
</dbReference>
<dbReference type="InterPro" id="IPR001845">
    <property type="entry name" value="HTH_ArsR_DNA-bd_dom"/>
</dbReference>
<dbReference type="RefSeq" id="WP_052388146.1">
    <property type="nucleotide sequence ID" value="NZ_CP073767.1"/>
</dbReference>
<dbReference type="InterPro" id="IPR011991">
    <property type="entry name" value="ArsR-like_HTH"/>
</dbReference>
<dbReference type="SUPFAM" id="SSF46785">
    <property type="entry name" value="Winged helix' DNA-binding domain"/>
    <property type="match status" value="1"/>
</dbReference>
<proteinExistence type="predicted"/>
<evidence type="ECO:0000313" key="3">
    <source>
        <dbReference type="Proteomes" id="UP001058003"/>
    </source>
</evidence>
<dbReference type="KEGG" id="daur:Daura_17725"/>
<dbReference type="Gene3D" id="1.10.10.10">
    <property type="entry name" value="Winged helix-like DNA-binding domain superfamily/Winged helix DNA-binding domain"/>
    <property type="match status" value="1"/>
</dbReference>
<dbReference type="OrthoDB" id="7945987at2"/>
<organism evidence="2 3">
    <name type="scientific">Dactylosporangium aurantiacum</name>
    <dbReference type="NCBI Taxonomy" id="35754"/>
    <lineage>
        <taxon>Bacteria</taxon>
        <taxon>Bacillati</taxon>
        <taxon>Actinomycetota</taxon>
        <taxon>Actinomycetes</taxon>
        <taxon>Micromonosporales</taxon>
        <taxon>Micromonosporaceae</taxon>
        <taxon>Dactylosporangium</taxon>
    </lineage>
</organism>
<dbReference type="InterPro" id="IPR036388">
    <property type="entry name" value="WH-like_DNA-bd_sf"/>
</dbReference>
<reference evidence="2" key="1">
    <citation type="submission" date="2021-04" db="EMBL/GenBank/DDBJ databases">
        <title>Dactylosporangium aurantiacum NRRL B-8018 full assembly.</title>
        <authorList>
            <person name="Hartkoorn R.C."/>
            <person name="Beaudoing E."/>
            <person name="Hot D."/>
        </authorList>
    </citation>
    <scope>NUCLEOTIDE SEQUENCE</scope>
    <source>
        <strain evidence="2">NRRL B-8018</strain>
    </source>
</reference>
<feature type="domain" description="HTH arsR-type" evidence="1">
    <location>
        <begin position="11"/>
        <end position="93"/>
    </location>
</feature>
<dbReference type="Pfam" id="PF12840">
    <property type="entry name" value="HTH_20"/>
    <property type="match status" value="1"/>
</dbReference>
<name>A0A9Q9IMT1_9ACTN</name>
<dbReference type="PANTHER" id="PTHR38600">
    <property type="entry name" value="TRANSCRIPTIONAL REGULATORY PROTEIN"/>
    <property type="match status" value="1"/>
</dbReference>
<dbReference type="SMART" id="SM00418">
    <property type="entry name" value="HTH_ARSR"/>
    <property type="match status" value="1"/>
</dbReference>
<keyword evidence="3" id="KW-1185">Reference proteome</keyword>
<dbReference type="Proteomes" id="UP001058003">
    <property type="component" value="Chromosome"/>
</dbReference>